<keyword evidence="1" id="KW-0808">Transferase</keyword>
<evidence type="ECO:0000313" key="8">
    <source>
        <dbReference type="EMBL" id="MDC0716782.1"/>
    </source>
</evidence>
<protein>
    <submittedName>
        <fullName evidence="8">Protein kinase</fullName>
    </submittedName>
</protein>
<keyword evidence="4 5" id="KW-0067">ATP-binding</keyword>
<dbReference type="PANTHER" id="PTHR43289:SF34">
    <property type="entry name" value="SERINE_THREONINE-PROTEIN KINASE YBDM-RELATED"/>
    <property type="match status" value="1"/>
</dbReference>
<name>A0ABT5DT15_9BACT</name>
<accession>A0ABT5DT15</accession>
<feature type="compositionally biased region" description="Polar residues" evidence="6">
    <location>
        <begin position="296"/>
        <end position="315"/>
    </location>
</feature>
<feature type="compositionally biased region" description="Low complexity" evidence="6">
    <location>
        <begin position="356"/>
        <end position="372"/>
    </location>
</feature>
<evidence type="ECO:0000313" key="9">
    <source>
        <dbReference type="Proteomes" id="UP001221686"/>
    </source>
</evidence>
<keyword evidence="3 8" id="KW-0418">Kinase</keyword>
<dbReference type="GO" id="GO:0016301">
    <property type="term" value="F:kinase activity"/>
    <property type="evidence" value="ECO:0007669"/>
    <property type="project" value="UniProtKB-KW"/>
</dbReference>
<feature type="region of interest" description="Disordered" evidence="6">
    <location>
        <begin position="445"/>
        <end position="550"/>
    </location>
</feature>
<dbReference type="InterPro" id="IPR000719">
    <property type="entry name" value="Prot_kinase_dom"/>
</dbReference>
<dbReference type="PROSITE" id="PS50011">
    <property type="entry name" value="PROTEIN_KINASE_DOM"/>
    <property type="match status" value="1"/>
</dbReference>
<sequence>MVADRDAQVIGTVLENRYRVIGLLGRGGMGDVYVGEDTRLRRRCALKILHAKLAEDRTSVERFLREAQMIASLDHPNIVDIYAFGEEPSGLVYFAMELLQGEDLDARVRRRGERPFTVHEACAWSSQIARAVACVHDNGLIHRDLKVSNVFLAQKRDGEEICKLLDFGIARAEDDSELTETGITLGTPSYMSPEQVRNANLDRRSDIYSFGVVMFKLLTGRVPFTGEPIQVAMQHCESAPPAPSSLAPAAGISPALDAIVLKAMAKRPGDRFQSMQEVGLALAELLQREAPALAPITTSNRFSRDLQSPVTQPGTNRLEDLARPATAPTQEAARPEAATAHAPKQPVAEGAHEPQHATTAPTAPQHAATAAAHEARTPVTTPVHEPQAGRSAGGLTSDAATPGEGTRTSPTTAFAPPQPRRSRPLLVLAAAGVLGAAAVAFALTRGDDPTPAQPQRVETPPSAALSPSPPSPPPAPSSPSDPAPEQTPPSNPPAVASPEPSTPDAEPPTPTPEQALPPLEPEVTPPTPAVEKKRGVAKPAAPVDPLKQIERKAQKCRKTHGAIEGPKIVIDYAIGLDGKVTRSVPSVHDALGKCLADAVLSTAFEPKMVLGRKVSL</sequence>
<dbReference type="RefSeq" id="WP_272085273.1">
    <property type="nucleotide sequence ID" value="NZ_JAQNDL010000001.1"/>
</dbReference>
<keyword evidence="9" id="KW-1185">Reference proteome</keyword>
<feature type="compositionally biased region" description="Pro residues" evidence="6">
    <location>
        <begin position="467"/>
        <end position="492"/>
    </location>
</feature>
<dbReference type="PANTHER" id="PTHR43289">
    <property type="entry name" value="MITOGEN-ACTIVATED PROTEIN KINASE KINASE KINASE 20-RELATED"/>
    <property type="match status" value="1"/>
</dbReference>
<evidence type="ECO:0000256" key="6">
    <source>
        <dbReference type="SAM" id="MobiDB-lite"/>
    </source>
</evidence>
<dbReference type="InterPro" id="IPR017441">
    <property type="entry name" value="Protein_kinase_ATP_BS"/>
</dbReference>
<gene>
    <name evidence="8" type="ORF">POL25_07755</name>
</gene>
<dbReference type="Pfam" id="PF00069">
    <property type="entry name" value="Pkinase"/>
    <property type="match status" value="1"/>
</dbReference>
<dbReference type="PROSITE" id="PS00108">
    <property type="entry name" value="PROTEIN_KINASE_ST"/>
    <property type="match status" value="1"/>
</dbReference>
<evidence type="ECO:0000256" key="5">
    <source>
        <dbReference type="PROSITE-ProRule" id="PRU10141"/>
    </source>
</evidence>
<dbReference type="SMART" id="SM00220">
    <property type="entry name" value="S_TKc"/>
    <property type="match status" value="1"/>
</dbReference>
<dbReference type="InterPro" id="IPR008271">
    <property type="entry name" value="Ser/Thr_kinase_AS"/>
</dbReference>
<feature type="binding site" evidence="5">
    <location>
        <position position="47"/>
    </location>
    <ligand>
        <name>ATP</name>
        <dbReference type="ChEBI" id="CHEBI:30616"/>
    </ligand>
</feature>
<reference evidence="8 9" key="1">
    <citation type="submission" date="2022-11" db="EMBL/GenBank/DDBJ databases">
        <title>Minimal conservation of predation-associated metabolite biosynthetic gene clusters underscores biosynthetic potential of Myxococcota including descriptions for ten novel species: Archangium lansinium sp. nov., Myxococcus landrumus sp. nov., Nannocystis bai.</title>
        <authorList>
            <person name="Ahearne A."/>
            <person name="Stevens C."/>
            <person name="Dowd S."/>
        </authorList>
    </citation>
    <scope>NUCLEOTIDE SEQUENCE [LARGE SCALE GENOMIC DNA]</scope>
    <source>
        <strain evidence="8 9">BB15-2</strain>
    </source>
</reference>
<evidence type="ECO:0000256" key="1">
    <source>
        <dbReference type="ARBA" id="ARBA00022679"/>
    </source>
</evidence>
<feature type="region of interest" description="Disordered" evidence="6">
    <location>
        <begin position="296"/>
        <end position="420"/>
    </location>
</feature>
<dbReference type="InterPro" id="IPR011009">
    <property type="entry name" value="Kinase-like_dom_sf"/>
</dbReference>
<dbReference type="PROSITE" id="PS00107">
    <property type="entry name" value="PROTEIN_KINASE_ATP"/>
    <property type="match status" value="1"/>
</dbReference>
<dbReference type="EMBL" id="JAQNDL010000001">
    <property type="protein sequence ID" value="MDC0716782.1"/>
    <property type="molecule type" value="Genomic_DNA"/>
</dbReference>
<feature type="compositionally biased region" description="Low complexity" evidence="6">
    <location>
        <begin position="323"/>
        <end position="343"/>
    </location>
</feature>
<dbReference type="Gene3D" id="1.10.510.10">
    <property type="entry name" value="Transferase(Phosphotransferase) domain 1"/>
    <property type="match status" value="1"/>
</dbReference>
<dbReference type="CDD" id="cd14014">
    <property type="entry name" value="STKc_PknB_like"/>
    <property type="match status" value="1"/>
</dbReference>
<organism evidence="8 9">
    <name type="scientific">Nannocystis bainbridge</name>
    <dbReference type="NCBI Taxonomy" id="2995303"/>
    <lineage>
        <taxon>Bacteria</taxon>
        <taxon>Pseudomonadati</taxon>
        <taxon>Myxococcota</taxon>
        <taxon>Polyangia</taxon>
        <taxon>Nannocystales</taxon>
        <taxon>Nannocystaceae</taxon>
        <taxon>Nannocystis</taxon>
    </lineage>
</organism>
<evidence type="ECO:0000256" key="4">
    <source>
        <dbReference type="ARBA" id="ARBA00022840"/>
    </source>
</evidence>
<keyword evidence="2 5" id="KW-0547">Nucleotide-binding</keyword>
<evidence type="ECO:0000256" key="2">
    <source>
        <dbReference type="ARBA" id="ARBA00022741"/>
    </source>
</evidence>
<feature type="compositionally biased region" description="Pro residues" evidence="6">
    <location>
        <begin position="518"/>
        <end position="528"/>
    </location>
</feature>
<evidence type="ECO:0000256" key="3">
    <source>
        <dbReference type="ARBA" id="ARBA00022777"/>
    </source>
</evidence>
<proteinExistence type="predicted"/>
<dbReference type="Proteomes" id="UP001221686">
    <property type="component" value="Unassembled WGS sequence"/>
</dbReference>
<evidence type="ECO:0000259" key="7">
    <source>
        <dbReference type="PROSITE" id="PS50011"/>
    </source>
</evidence>
<dbReference type="SUPFAM" id="SSF56112">
    <property type="entry name" value="Protein kinase-like (PK-like)"/>
    <property type="match status" value="1"/>
</dbReference>
<comment type="caution">
    <text evidence="8">The sequence shown here is derived from an EMBL/GenBank/DDBJ whole genome shotgun (WGS) entry which is preliminary data.</text>
</comment>
<feature type="domain" description="Protein kinase" evidence="7">
    <location>
        <begin position="18"/>
        <end position="286"/>
    </location>
</feature>
<dbReference type="Gene3D" id="3.30.200.20">
    <property type="entry name" value="Phosphorylase Kinase, domain 1"/>
    <property type="match status" value="1"/>
</dbReference>